<dbReference type="EnsemblMetazoa" id="XM_014383787.2">
    <property type="protein sequence ID" value="XP_014239273.1"/>
    <property type="gene ID" value="LOC106660824"/>
</dbReference>
<dbReference type="PROSITE" id="PS50206">
    <property type="entry name" value="RHODANESE_3"/>
    <property type="match status" value="1"/>
</dbReference>
<dbReference type="GO" id="GO:0004792">
    <property type="term" value="F:thiosulfate-cyanide sulfurtransferase activity"/>
    <property type="evidence" value="ECO:0007669"/>
    <property type="project" value="TreeGrafter"/>
</dbReference>
<dbReference type="RefSeq" id="XP_014239273.1">
    <property type="nucleotide sequence ID" value="XM_014383787.2"/>
</dbReference>
<evidence type="ECO:0000313" key="3">
    <source>
        <dbReference type="Proteomes" id="UP000494040"/>
    </source>
</evidence>
<name>A0A8I6R8L0_CIMLE</name>
<dbReference type="GeneID" id="106660824"/>
<accession>A0A8I6R8L0</accession>
<sequence length="174" mass="19117">MRGLSKAVIVGVGRDIGVTRQRSSTPVQRRDSTIHISKTNTTIRQEAMAEGQKTKTVAIEELLALAEKMSDPSVNALIIDVREPNEISETGIIPGGVNIPLGTVKAAMELPPDEFLSKYGKKKPDLDTKIIVSCRSGKRSTDAYQCLEKLGYTNLLNYDGGWLGYDKYKKEKCS</sequence>
<dbReference type="Gene3D" id="3.40.250.10">
    <property type="entry name" value="Rhodanese-like domain"/>
    <property type="match status" value="1"/>
</dbReference>
<dbReference type="GO" id="GO:0005739">
    <property type="term" value="C:mitochondrion"/>
    <property type="evidence" value="ECO:0007669"/>
    <property type="project" value="TreeGrafter"/>
</dbReference>
<dbReference type="InterPro" id="IPR001763">
    <property type="entry name" value="Rhodanese-like_dom"/>
</dbReference>
<dbReference type="AlphaFoldDB" id="A0A8I6R8L0"/>
<dbReference type="OrthoDB" id="566238at2759"/>
<organism evidence="2 3">
    <name type="scientific">Cimex lectularius</name>
    <name type="common">Bed bug</name>
    <name type="synonym">Acanthia lectularia</name>
    <dbReference type="NCBI Taxonomy" id="79782"/>
    <lineage>
        <taxon>Eukaryota</taxon>
        <taxon>Metazoa</taxon>
        <taxon>Ecdysozoa</taxon>
        <taxon>Arthropoda</taxon>
        <taxon>Hexapoda</taxon>
        <taxon>Insecta</taxon>
        <taxon>Pterygota</taxon>
        <taxon>Neoptera</taxon>
        <taxon>Paraneoptera</taxon>
        <taxon>Hemiptera</taxon>
        <taxon>Heteroptera</taxon>
        <taxon>Panheteroptera</taxon>
        <taxon>Cimicomorpha</taxon>
        <taxon>Cimicidae</taxon>
        <taxon>Cimex</taxon>
    </lineage>
</organism>
<dbReference type="PANTHER" id="PTHR44086:SF10">
    <property type="entry name" value="THIOSULFATE SULFURTRANSFERASE_RHODANESE-LIKE DOMAIN-CONTAINING PROTEIN 3"/>
    <property type="match status" value="1"/>
</dbReference>
<dbReference type="SMART" id="SM00450">
    <property type="entry name" value="RHOD"/>
    <property type="match status" value="1"/>
</dbReference>
<keyword evidence="3" id="KW-1185">Reference proteome</keyword>
<dbReference type="Pfam" id="PF00581">
    <property type="entry name" value="Rhodanese"/>
    <property type="match status" value="1"/>
</dbReference>
<evidence type="ECO:0000259" key="1">
    <source>
        <dbReference type="PROSITE" id="PS50206"/>
    </source>
</evidence>
<proteinExistence type="predicted"/>
<dbReference type="PANTHER" id="PTHR44086">
    <property type="entry name" value="THIOSULFATE SULFURTRANSFERASE RDL2, MITOCHONDRIAL-RELATED"/>
    <property type="match status" value="1"/>
</dbReference>
<dbReference type="Proteomes" id="UP000494040">
    <property type="component" value="Unassembled WGS sequence"/>
</dbReference>
<protein>
    <recommendedName>
        <fullName evidence="1">Rhodanese domain-containing protein</fullName>
    </recommendedName>
</protein>
<dbReference type="InterPro" id="IPR036873">
    <property type="entry name" value="Rhodanese-like_dom_sf"/>
</dbReference>
<evidence type="ECO:0000313" key="2">
    <source>
        <dbReference type="EnsemblMetazoa" id="XP_014239273.1"/>
    </source>
</evidence>
<feature type="domain" description="Rhodanese" evidence="1">
    <location>
        <begin position="72"/>
        <end position="174"/>
    </location>
</feature>
<dbReference type="SUPFAM" id="SSF52821">
    <property type="entry name" value="Rhodanese/Cell cycle control phosphatase"/>
    <property type="match status" value="1"/>
</dbReference>
<reference evidence="2" key="1">
    <citation type="submission" date="2022-01" db="UniProtKB">
        <authorList>
            <consortium name="EnsemblMetazoa"/>
        </authorList>
    </citation>
    <scope>IDENTIFICATION</scope>
</reference>